<feature type="domain" description="Ribosomal RNA large subunit methyltransferase K/L-like methyltransferase" evidence="1">
    <location>
        <begin position="150"/>
        <end position="281"/>
    </location>
</feature>
<reference evidence="2 3" key="1">
    <citation type="submission" date="2018-03" db="EMBL/GenBank/DDBJ databases">
        <title>Genome sequence of Clostridium vincentii DSM 10228.</title>
        <authorList>
            <person name="Poehlein A."/>
            <person name="Daniel R."/>
        </authorList>
    </citation>
    <scope>NUCLEOTIDE SEQUENCE [LARGE SCALE GENOMIC DNA]</scope>
    <source>
        <strain evidence="2 3">DSM 10228</strain>
    </source>
</reference>
<evidence type="ECO:0000259" key="1">
    <source>
        <dbReference type="Pfam" id="PF01170"/>
    </source>
</evidence>
<dbReference type="Pfam" id="PF01170">
    <property type="entry name" value="UPF0020"/>
    <property type="match status" value="1"/>
</dbReference>
<dbReference type="InterPro" id="IPR000241">
    <property type="entry name" value="RlmKL-like_Mtase"/>
</dbReference>
<evidence type="ECO:0000313" key="3">
    <source>
        <dbReference type="Proteomes" id="UP000239471"/>
    </source>
</evidence>
<dbReference type="InterPro" id="IPR029063">
    <property type="entry name" value="SAM-dependent_MTases_sf"/>
</dbReference>
<dbReference type="RefSeq" id="WP_106060696.1">
    <property type="nucleotide sequence ID" value="NZ_PVXQ01000036.1"/>
</dbReference>
<comment type="caution">
    <text evidence="2">The sequence shown here is derived from an EMBL/GenBank/DDBJ whole genome shotgun (WGS) entry which is preliminary data.</text>
</comment>
<dbReference type="PANTHER" id="PTHR14911:SF13">
    <property type="entry name" value="TRNA (GUANINE(6)-N2)-METHYLTRANSFERASE THUMP3"/>
    <property type="match status" value="1"/>
</dbReference>
<protein>
    <recommendedName>
        <fullName evidence="1">Ribosomal RNA large subunit methyltransferase K/L-like methyltransferase domain-containing protein</fullName>
    </recommendedName>
</protein>
<dbReference type="SUPFAM" id="SSF53335">
    <property type="entry name" value="S-adenosyl-L-methionine-dependent methyltransferases"/>
    <property type="match status" value="1"/>
</dbReference>
<sequence length="311" mass="35506">MNTKEYFYLINFSPQEKELCQLEMKYILNSKPEGKYILSDIDTNPSRSPFIKEKISILFSGNSIEELVGQVIENKIAYEDFKVLYLKSGDGDVDYTERLKSVSAIGYVVQGEPSIHNPKIIIGISKIQDRWILGIYDKNDFKWHIHDSKPYSYSNALSLKLGKTLVNIAIGNNYNTKLVDPCCGIGTVVIEALDLGIDVKGYELNELISQNAQRNLEFFGFENVIKQKDMHTIEEQFDVAIIDMPYGIFTPTTVEKQNELIKSVSQFCKKLVLVTITNMDVVLNLEGFNIVDKCSVNKNNFKRYITVCEKF</sequence>
<organism evidence="2 3">
    <name type="scientific">Clostridium vincentii</name>
    <dbReference type="NCBI Taxonomy" id="52704"/>
    <lineage>
        <taxon>Bacteria</taxon>
        <taxon>Bacillati</taxon>
        <taxon>Bacillota</taxon>
        <taxon>Clostridia</taxon>
        <taxon>Eubacteriales</taxon>
        <taxon>Clostridiaceae</taxon>
        <taxon>Clostridium</taxon>
    </lineage>
</organism>
<dbReference type="Gene3D" id="3.40.50.150">
    <property type="entry name" value="Vaccinia Virus protein VP39"/>
    <property type="match status" value="1"/>
</dbReference>
<dbReference type="Proteomes" id="UP000239471">
    <property type="component" value="Unassembled WGS sequence"/>
</dbReference>
<proteinExistence type="predicted"/>
<dbReference type="AlphaFoldDB" id="A0A2T0BB47"/>
<name>A0A2T0BB47_9CLOT</name>
<gene>
    <name evidence="2" type="ORF">CLVI_27780</name>
</gene>
<dbReference type="OrthoDB" id="9791556at2"/>
<dbReference type="PANTHER" id="PTHR14911">
    <property type="entry name" value="THUMP DOMAIN-CONTAINING"/>
    <property type="match status" value="1"/>
</dbReference>
<keyword evidence="3" id="KW-1185">Reference proteome</keyword>
<accession>A0A2T0BB47</accession>
<evidence type="ECO:0000313" key="2">
    <source>
        <dbReference type="EMBL" id="PRR81104.1"/>
    </source>
</evidence>
<dbReference type="GO" id="GO:0016423">
    <property type="term" value="F:tRNA (guanine) methyltransferase activity"/>
    <property type="evidence" value="ECO:0007669"/>
    <property type="project" value="TreeGrafter"/>
</dbReference>
<dbReference type="GO" id="GO:0030488">
    <property type="term" value="P:tRNA methylation"/>
    <property type="evidence" value="ECO:0007669"/>
    <property type="project" value="TreeGrafter"/>
</dbReference>
<dbReference type="EMBL" id="PVXQ01000036">
    <property type="protein sequence ID" value="PRR81104.1"/>
    <property type="molecule type" value="Genomic_DNA"/>
</dbReference>